<dbReference type="SMART" id="SM00355">
    <property type="entry name" value="ZnF_C2H2"/>
    <property type="match status" value="4"/>
</dbReference>
<dbReference type="Gene3D" id="3.30.160.60">
    <property type="entry name" value="Classic Zinc Finger"/>
    <property type="match status" value="1"/>
</dbReference>
<dbReference type="KEGG" id="dci:108254598"/>
<gene>
    <name evidence="4" type="primary">LOC108254598</name>
</gene>
<dbReference type="SUPFAM" id="SSF57667">
    <property type="entry name" value="beta-beta-alpha zinc fingers"/>
    <property type="match status" value="1"/>
</dbReference>
<keyword evidence="1" id="KW-0862">Zinc</keyword>
<sequence>MDNNNMSEPLLPDFYLQCSDCLNLFKSKEEADDHKINNQCYTENQNESLHVSCSVCNQVFNKSEQWCQHLQPDVKEKSKKYQCKMCKKLFNSKYSYQRHEKNNKCCQDTEMKLFQCQNCALQFSKKCSLKKHTKFNVCTNKKNQKCFVDNCKTYFRKCSDLAEHVKIAHGNNVTFEGSGTAWEVMNLTFASDREFHQWLVTVSDDYNCNYFTAVVKHVNGVSYTVYKCQYDKRVYQNKSSSTHSTKSNPNFFCPSRICCKKTLYGPVEVTYYKTHNHKALKLKRSRIDYSRKTRPPTETVQHYIENVNFTDEVINMDTSSYHINHNSDHNNIVLEEQNHLKEVTLAHYQQNEFIQTENMLEENNSNLVVGSVEIDENIQESAVDPTGSQVKQECETTQDPLNTTGSYIIPLNSVMEYKHNDNIHSGKMNRRLKCDISELFSKILEYVESSDNSQLLTFVKHDLENVLDECVKFKDENEFEEDQ</sequence>
<dbReference type="RefSeq" id="XP_017305249.1">
    <property type="nucleotide sequence ID" value="XM_017449760.2"/>
</dbReference>
<dbReference type="AlphaFoldDB" id="A0A1S4ESS5"/>
<evidence type="ECO:0000259" key="2">
    <source>
        <dbReference type="PROSITE" id="PS50157"/>
    </source>
</evidence>
<protein>
    <submittedName>
        <fullName evidence="4">Zinc finger protein 66 isoform X1</fullName>
    </submittedName>
</protein>
<dbReference type="OMA" id="MNIMSTI"/>
<name>A0A1S4ESS5_DIACI</name>
<dbReference type="PANTHER" id="PTHR16515:SF35">
    <property type="entry name" value="FEZ FAMILY ZINC FINGER PROTEIN 2"/>
    <property type="match status" value="1"/>
</dbReference>
<organism evidence="3 4">
    <name type="scientific">Diaphorina citri</name>
    <name type="common">Asian citrus psyllid</name>
    <dbReference type="NCBI Taxonomy" id="121845"/>
    <lineage>
        <taxon>Eukaryota</taxon>
        <taxon>Metazoa</taxon>
        <taxon>Ecdysozoa</taxon>
        <taxon>Arthropoda</taxon>
        <taxon>Hexapoda</taxon>
        <taxon>Insecta</taxon>
        <taxon>Pterygota</taxon>
        <taxon>Neoptera</taxon>
        <taxon>Paraneoptera</taxon>
        <taxon>Hemiptera</taxon>
        <taxon>Sternorrhyncha</taxon>
        <taxon>Psylloidea</taxon>
        <taxon>Psyllidae</taxon>
        <taxon>Diaphorininae</taxon>
        <taxon>Diaphorina</taxon>
    </lineage>
</organism>
<dbReference type="GeneID" id="108254598"/>
<dbReference type="InterPro" id="IPR036236">
    <property type="entry name" value="Znf_C2H2_sf"/>
</dbReference>
<proteinExistence type="predicted"/>
<dbReference type="PROSITE" id="PS50157">
    <property type="entry name" value="ZINC_FINGER_C2H2_2"/>
    <property type="match status" value="2"/>
</dbReference>
<dbReference type="STRING" id="121845.A0A1S4ESS5"/>
<dbReference type="InterPro" id="IPR050331">
    <property type="entry name" value="Zinc_finger"/>
</dbReference>
<evidence type="ECO:0000313" key="3">
    <source>
        <dbReference type="Proteomes" id="UP000079169"/>
    </source>
</evidence>
<reference evidence="4" key="1">
    <citation type="submission" date="2025-08" db="UniProtKB">
        <authorList>
            <consortium name="RefSeq"/>
        </authorList>
    </citation>
    <scope>IDENTIFICATION</scope>
</reference>
<evidence type="ECO:0000313" key="4">
    <source>
        <dbReference type="RefSeq" id="XP_017305249.1"/>
    </source>
</evidence>
<keyword evidence="1" id="KW-0479">Metal-binding</keyword>
<accession>A0A1S4ESS5</accession>
<keyword evidence="1" id="KW-0863">Zinc-finger</keyword>
<dbReference type="GO" id="GO:0010468">
    <property type="term" value="P:regulation of gene expression"/>
    <property type="evidence" value="ECO:0007669"/>
    <property type="project" value="TreeGrafter"/>
</dbReference>
<dbReference type="InterPro" id="IPR013087">
    <property type="entry name" value="Znf_C2H2_type"/>
</dbReference>
<feature type="domain" description="C2H2-type" evidence="2">
    <location>
        <begin position="114"/>
        <end position="143"/>
    </location>
</feature>
<dbReference type="GO" id="GO:0005634">
    <property type="term" value="C:nucleus"/>
    <property type="evidence" value="ECO:0007669"/>
    <property type="project" value="TreeGrafter"/>
</dbReference>
<feature type="domain" description="C2H2-type" evidence="2">
    <location>
        <begin position="81"/>
        <end position="101"/>
    </location>
</feature>
<keyword evidence="3" id="KW-1185">Reference proteome</keyword>
<dbReference type="PaxDb" id="121845-A0A1S4ESS5"/>
<evidence type="ECO:0000256" key="1">
    <source>
        <dbReference type="PROSITE-ProRule" id="PRU00042"/>
    </source>
</evidence>
<dbReference type="GO" id="GO:0008270">
    <property type="term" value="F:zinc ion binding"/>
    <property type="evidence" value="ECO:0007669"/>
    <property type="project" value="UniProtKB-KW"/>
</dbReference>
<dbReference type="PROSITE" id="PS00028">
    <property type="entry name" value="ZINC_FINGER_C2H2_1"/>
    <property type="match status" value="1"/>
</dbReference>
<dbReference type="Proteomes" id="UP000079169">
    <property type="component" value="Unplaced"/>
</dbReference>
<dbReference type="PANTHER" id="PTHR16515">
    <property type="entry name" value="PR DOMAIN ZINC FINGER PROTEIN"/>
    <property type="match status" value="1"/>
</dbReference>